<dbReference type="Proteomes" id="UP001249851">
    <property type="component" value="Unassembled WGS sequence"/>
</dbReference>
<dbReference type="InterPro" id="IPR036259">
    <property type="entry name" value="MFS_trans_sf"/>
</dbReference>
<accession>A0AAD9UZQ9</accession>
<reference evidence="7" key="2">
    <citation type="journal article" date="2023" name="Science">
        <title>Genomic signatures of disease resistance in endangered staghorn corals.</title>
        <authorList>
            <person name="Vollmer S.V."/>
            <person name="Selwyn J.D."/>
            <person name="Despard B.A."/>
            <person name="Roesel C.L."/>
        </authorList>
    </citation>
    <scope>NUCLEOTIDE SEQUENCE</scope>
    <source>
        <strain evidence="7">K2</strain>
    </source>
</reference>
<dbReference type="AlphaFoldDB" id="A0AAD9UZQ9"/>
<sequence>MADFDSYSDRRSLVSNDPDESHTGETNFISHSPQCKVYKRRWYVLFVFSLTSIVSNWMWNTWSPIQRPCRIVFGWQRWTILLLSSLGAIGPILGAAPSTWLMDTKGLRLSVLITSSLLLAGKIIQIIPFSNATLRTVIIFLGHLITMLPSFIANGGPPVVSSTWFPPKERTTATAIGTLAANLGSALAFFIGPLMMPITVKDADNTKLNLTNQEFNMVEIKIIHYFYVQIGPSAFLFLCVIVYFPSKPPLPPSIAALMKTRTKIGYKRGLGMLLHNRPYWLLVLVVSLSFGIYFGWTSVLDLAVQPFSIDAKTSGLLGTAGSLACIFSGVLIARSADFFKYWTKNILVVLFIGTVGMQLIFTLTCSRILPFFKEILFGSIIISGLLFNGTLALLFELIMECVYPIGEATAVGVGLVFGNVVILLFDVTFMLPLSDVRWMNWLCVGGIGVCVPLLLLYKSQYQRLDQDFDRD</sequence>
<evidence type="ECO:0000313" key="7">
    <source>
        <dbReference type="EMBL" id="KAK2555767.1"/>
    </source>
</evidence>
<evidence type="ECO:0000256" key="4">
    <source>
        <dbReference type="ARBA" id="ARBA00023136"/>
    </source>
</evidence>
<protein>
    <submittedName>
        <fullName evidence="7">Solute carrier family 49 member 4-like protein</fullName>
    </submittedName>
</protein>
<dbReference type="Gene3D" id="1.20.1250.20">
    <property type="entry name" value="MFS general substrate transporter like domains"/>
    <property type="match status" value="2"/>
</dbReference>
<keyword evidence="3 6" id="KW-1133">Transmembrane helix</keyword>
<feature type="transmembrane region" description="Helical" evidence="6">
    <location>
        <begin position="109"/>
        <end position="127"/>
    </location>
</feature>
<evidence type="ECO:0000256" key="1">
    <source>
        <dbReference type="ARBA" id="ARBA00004141"/>
    </source>
</evidence>
<feature type="transmembrane region" description="Helical" evidence="6">
    <location>
        <begin position="133"/>
        <end position="152"/>
    </location>
</feature>
<dbReference type="PANTHER" id="PTHR10924">
    <property type="entry name" value="MAJOR FACILITATOR SUPERFAMILY PROTEIN-RELATED"/>
    <property type="match status" value="1"/>
</dbReference>
<feature type="transmembrane region" description="Helical" evidence="6">
    <location>
        <begin position="410"/>
        <end position="432"/>
    </location>
</feature>
<feature type="transmembrane region" description="Helical" evidence="6">
    <location>
        <begin position="79"/>
        <end position="102"/>
    </location>
</feature>
<evidence type="ECO:0000256" key="6">
    <source>
        <dbReference type="SAM" id="Phobius"/>
    </source>
</evidence>
<organism evidence="7 8">
    <name type="scientific">Acropora cervicornis</name>
    <name type="common">Staghorn coral</name>
    <dbReference type="NCBI Taxonomy" id="6130"/>
    <lineage>
        <taxon>Eukaryota</taxon>
        <taxon>Metazoa</taxon>
        <taxon>Cnidaria</taxon>
        <taxon>Anthozoa</taxon>
        <taxon>Hexacorallia</taxon>
        <taxon>Scleractinia</taxon>
        <taxon>Astrocoeniina</taxon>
        <taxon>Acroporidae</taxon>
        <taxon>Acropora</taxon>
    </lineage>
</organism>
<feature type="transmembrane region" description="Helical" evidence="6">
    <location>
        <begin position="173"/>
        <end position="196"/>
    </location>
</feature>
<proteinExistence type="predicted"/>
<evidence type="ECO:0000256" key="3">
    <source>
        <dbReference type="ARBA" id="ARBA00022989"/>
    </source>
</evidence>
<dbReference type="SUPFAM" id="SSF103473">
    <property type="entry name" value="MFS general substrate transporter"/>
    <property type="match status" value="1"/>
</dbReference>
<dbReference type="InterPro" id="IPR011701">
    <property type="entry name" value="MFS"/>
</dbReference>
<feature type="transmembrane region" description="Helical" evidence="6">
    <location>
        <begin position="438"/>
        <end position="457"/>
    </location>
</feature>
<feature type="transmembrane region" description="Helical" evidence="6">
    <location>
        <begin position="316"/>
        <end position="334"/>
    </location>
</feature>
<feature type="transmembrane region" description="Helical" evidence="6">
    <location>
        <begin position="222"/>
        <end position="244"/>
    </location>
</feature>
<dbReference type="EMBL" id="JARQWQ010000060">
    <property type="protein sequence ID" value="KAK2555767.1"/>
    <property type="molecule type" value="Genomic_DNA"/>
</dbReference>
<keyword evidence="2 6" id="KW-0812">Transmembrane</keyword>
<evidence type="ECO:0000256" key="5">
    <source>
        <dbReference type="SAM" id="MobiDB-lite"/>
    </source>
</evidence>
<dbReference type="InterPro" id="IPR049680">
    <property type="entry name" value="FLVCR1-2_SLC49-like"/>
</dbReference>
<comment type="caution">
    <text evidence="7">The sequence shown here is derived from an EMBL/GenBank/DDBJ whole genome shotgun (WGS) entry which is preliminary data.</text>
</comment>
<dbReference type="GO" id="GO:0022857">
    <property type="term" value="F:transmembrane transporter activity"/>
    <property type="evidence" value="ECO:0007669"/>
    <property type="project" value="InterPro"/>
</dbReference>
<feature type="transmembrane region" description="Helical" evidence="6">
    <location>
        <begin position="278"/>
        <end position="296"/>
    </location>
</feature>
<comment type="subcellular location">
    <subcellularLocation>
        <location evidence="1">Membrane</location>
        <topology evidence="1">Multi-pass membrane protein</topology>
    </subcellularLocation>
</comment>
<evidence type="ECO:0000256" key="2">
    <source>
        <dbReference type="ARBA" id="ARBA00022692"/>
    </source>
</evidence>
<dbReference type="PANTHER" id="PTHR10924:SF27">
    <property type="entry name" value="SOLUTE CARRIER FAMILY 49 MEMBER 4"/>
    <property type="match status" value="1"/>
</dbReference>
<dbReference type="GO" id="GO:0016020">
    <property type="term" value="C:membrane"/>
    <property type="evidence" value="ECO:0007669"/>
    <property type="project" value="UniProtKB-SubCell"/>
</dbReference>
<feature type="transmembrane region" description="Helical" evidence="6">
    <location>
        <begin position="346"/>
        <end position="369"/>
    </location>
</feature>
<reference evidence="7" key="1">
    <citation type="journal article" date="2023" name="G3 (Bethesda)">
        <title>Whole genome assembly and annotation of the endangered Caribbean coral Acropora cervicornis.</title>
        <authorList>
            <person name="Selwyn J.D."/>
            <person name="Vollmer S.V."/>
        </authorList>
    </citation>
    <scope>NUCLEOTIDE SEQUENCE</scope>
    <source>
        <strain evidence="7">K2</strain>
    </source>
</reference>
<keyword evidence="4 6" id="KW-0472">Membrane</keyword>
<evidence type="ECO:0000313" key="8">
    <source>
        <dbReference type="Proteomes" id="UP001249851"/>
    </source>
</evidence>
<gene>
    <name evidence="7" type="ORF">P5673_022348</name>
</gene>
<name>A0AAD9UZQ9_ACRCE</name>
<feature type="transmembrane region" description="Helical" evidence="6">
    <location>
        <begin position="375"/>
        <end position="398"/>
    </location>
</feature>
<feature type="region of interest" description="Disordered" evidence="5">
    <location>
        <begin position="1"/>
        <end position="25"/>
    </location>
</feature>
<dbReference type="Pfam" id="PF07690">
    <property type="entry name" value="MFS_1"/>
    <property type="match status" value="1"/>
</dbReference>
<feature type="transmembrane region" description="Helical" evidence="6">
    <location>
        <begin position="42"/>
        <end position="59"/>
    </location>
</feature>
<keyword evidence="8" id="KW-1185">Reference proteome</keyword>